<evidence type="ECO:0000256" key="1">
    <source>
        <dbReference type="SAM" id="SignalP"/>
    </source>
</evidence>
<feature type="signal peptide" evidence="1">
    <location>
        <begin position="1"/>
        <end position="25"/>
    </location>
</feature>
<reference evidence="2 3" key="2">
    <citation type="submission" date="2018-06" db="EMBL/GenBank/DDBJ databases">
        <title>Metagenomic assembly of (sub)arctic Cyanobacteria and their associated microbiome from non-axenic cultures.</title>
        <authorList>
            <person name="Baurain D."/>
        </authorList>
    </citation>
    <scope>NUCLEOTIDE SEQUENCE [LARGE SCALE GENOMIC DNA]</scope>
    <source>
        <strain evidence="2">ULC066bin1</strain>
    </source>
</reference>
<evidence type="ECO:0000313" key="2">
    <source>
        <dbReference type="EMBL" id="PZO41087.1"/>
    </source>
</evidence>
<proteinExistence type="predicted"/>
<name>A0A2W4WD25_9CYAN</name>
<dbReference type="Proteomes" id="UP000249467">
    <property type="component" value="Unassembled WGS sequence"/>
</dbReference>
<comment type="caution">
    <text evidence="2">The sequence shown here is derived from an EMBL/GenBank/DDBJ whole genome shotgun (WGS) entry which is preliminary data.</text>
</comment>
<sequence length="190" mass="21574">MRQKYLGLGIGMGVLLAIMPPCAFAVSPASVNQDANVPWSSVIENPFDGKLVYDKHFTDDFAFVTSWSMQGIKATYTQYWSEVVGYRNIRKTRRVWHNDRYIDERYFDREPIRERRSRSQSPKALLFAVNGEIYTYTNGEVEPELAAILANAPAGNMTIRAVWRDDSTTDLPIGAGTVEAWKTIFKALPK</sequence>
<feature type="chain" id="PRO_5016029462" description="DUF3047 domain-containing protein" evidence="1">
    <location>
        <begin position="26"/>
        <end position="190"/>
    </location>
</feature>
<protein>
    <recommendedName>
        <fullName evidence="4">DUF3047 domain-containing protein</fullName>
    </recommendedName>
</protein>
<evidence type="ECO:0008006" key="4">
    <source>
        <dbReference type="Google" id="ProtNLM"/>
    </source>
</evidence>
<gene>
    <name evidence="2" type="ORF">DCF19_10095</name>
</gene>
<keyword evidence="1" id="KW-0732">Signal</keyword>
<evidence type="ECO:0000313" key="3">
    <source>
        <dbReference type="Proteomes" id="UP000249467"/>
    </source>
</evidence>
<organism evidence="2 3">
    <name type="scientific">Pseudanabaena frigida</name>
    <dbReference type="NCBI Taxonomy" id="945775"/>
    <lineage>
        <taxon>Bacteria</taxon>
        <taxon>Bacillati</taxon>
        <taxon>Cyanobacteriota</taxon>
        <taxon>Cyanophyceae</taxon>
        <taxon>Pseudanabaenales</taxon>
        <taxon>Pseudanabaenaceae</taxon>
        <taxon>Pseudanabaena</taxon>
    </lineage>
</organism>
<dbReference type="EMBL" id="QBML01000012">
    <property type="protein sequence ID" value="PZO41087.1"/>
    <property type="molecule type" value="Genomic_DNA"/>
</dbReference>
<accession>A0A2W4WD25</accession>
<reference evidence="2 3" key="1">
    <citation type="submission" date="2018-04" db="EMBL/GenBank/DDBJ databases">
        <authorList>
            <person name="Go L.Y."/>
            <person name="Mitchell J.A."/>
        </authorList>
    </citation>
    <scope>NUCLEOTIDE SEQUENCE [LARGE SCALE GENOMIC DNA]</scope>
    <source>
        <strain evidence="2">ULC066bin1</strain>
    </source>
</reference>
<dbReference type="AlphaFoldDB" id="A0A2W4WD25"/>